<feature type="compositionally biased region" description="Basic and acidic residues" evidence="1">
    <location>
        <begin position="174"/>
        <end position="202"/>
    </location>
</feature>
<feature type="compositionally biased region" description="Basic and acidic residues" evidence="1">
    <location>
        <begin position="77"/>
        <end position="98"/>
    </location>
</feature>
<name>A0A6A5TCL1_9PLEO</name>
<feature type="region of interest" description="Disordered" evidence="1">
    <location>
        <begin position="138"/>
        <end position="202"/>
    </location>
</feature>
<evidence type="ECO:0000313" key="2">
    <source>
        <dbReference type="EMBL" id="KAF1950020.1"/>
    </source>
</evidence>
<dbReference type="Proteomes" id="UP000800035">
    <property type="component" value="Unassembled WGS sequence"/>
</dbReference>
<feature type="region of interest" description="Disordered" evidence="1">
    <location>
        <begin position="77"/>
        <end position="109"/>
    </location>
</feature>
<organism evidence="2 3">
    <name type="scientific">Byssothecium circinans</name>
    <dbReference type="NCBI Taxonomy" id="147558"/>
    <lineage>
        <taxon>Eukaryota</taxon>
        <taxon>Fungi</taxon>
        <taxon>Dikarya</taxon>
        <taxon>Ascomycota</taxon>
        <taxon>Pezizomycotina</taxon>
        <taxon>Dothideomycetes</taxon>
        <taxon>Pleosporomycetidae</taxon>
        <taxon>Pleosporales</taxon>
        <taxon>Massarineae</taxon>
        <taxon>Massarinaceae</taxon>
        <taxon>Byssothecium</taxon>
    </lineage>
</organism>
<proteinExistence type="predicted"/>
<dbReference type="AlphaFoldDB" id="A0A6A5TCL1"/>
<feature type="compositionally biased region" description="Low complexity" evidence="1">
    <location>
        <begin position="138"/>
        <end position="151"/>
    </location>
</feature>
<gene>
    <name evidence="2" type="ORF">CC80DRAFT_456432</name>
</gene>
<protein>
    <submittedName>
        <fullName evidence="2">Uncharacterized protein</fullName>
    </submittedName>
</protein>
<keyword evidence="3" id="KW-1185">Reference proteome</keyword>
<evidence type="ECO:0000313" key="3">
    <source>
        <dbReference type="Proteomes" id="UP000800035"/>
    </source>
</evidence>
<feature type="non-terminal residue" evidence="2">
    <location>
        <position position="358"/>
    </location>
</feature>
<evidence type="ECO:0000256" key="1">
    <source>
        <dbReference type="SAM" id="MobiDB-lite"/>
    </source>
</evidence>
<accession>A0A6A5TCL1</accession>
<sequence>MGILLSAIRGTLDLLLPFTNPQTPLLQDLVHTAILCGTLYYAPQIAEHYNTHYAPSARTIPHTTDNAQNDVPHINEDVIHEPDTDDNDNHNEEIDRPPHTAAPPRPHIEDAPEENILEEEEEGEWQNPHDFANLPAFADAEAPPAGGAGPANPQPRAIPPNNRTIGTKKAKSLARRDQRRQYHEFQRYQAEQRRAAEANGREEREAALALEKARRWEEERRIAEKQRLERERKKEDERRDADDERERRERVVAFVRDEVMKRGAVDLVKVAAGEGKDRVWIERLVRASGMVTKMEMECGGGGSRVMVTGEGWIVRVDGELMAKAYADAVAFGEGRDGRVSFEEFGGIVERAVLARAKA</sequence>
<feature type="region of interest" description="Disordered" evidence="1">
    <location>
        <begin position="228"/>
        <end position="247"/>
    </location>
</feature>
<dbReference type="OrthoDB" id="5397628at2759"/>
<reference evidence="2" key="1">
    <citation type="journal article" date="2020" name="Stud. Mycol.">
        <title>101 Dothideomycetes genomes: a test case for predicting lifestyles and emergence of pathogens.</title>
        <authorList>
            <person name="Haridas S."/>
            <person name="Albert R."/>
            <person name="Binder M."/>
            <person name="Bloem J."/>
            <person name="Labutti K."/>
            <person name="Salamov A."/>
            <person name="Andreopoulos B."/>
            <person name="Baker S."/>
            <person name="Barry K."/>
            <person name="Bills G."/>
            <person name="Bluhm B."/>
            <person name="Cannon C."/>
            <person name="Castanera R."/>
            <person name="Culley D."/>
            <person name="Daum C."/>
            <person name="Ezra D."/>
            <person name="Gonzalez J."/>
            <person name="Henrissat B."/>
            <person name="Kuo A."/>
            <person name="Liang C."/>
            <person name="Lipzen A."/>
            <person name="Lutzoni F."/>
            <person name="Magnuson J."/>
            <person name="Mondo S."/>
            <person name="Nolan M."/>
            <person name="Ohm R."/>
            <person name="Pangilinan J."/>
            <person name="Park H.-J."/>
            <person name="Ramirez L."/>
            <person name="Alfaro M."/>
            <person name="Sun H."/>
            <person name="Tritt A."/>
            <person name="Yoshinaga Y."/>
            <person name="Zwiers L.-H."/>
            <person name="Turgeon B."/>
            <person name="Goodwin S."/>
            <person name="Spatafora J."/>
            <person name="Crous P."/>
            <person name="Grigoriev I."/>
        </authorList>
    </citation>
    <scope>NUCLEOTIDE SEQUENCE</scope>
    <source>
        <strain evidence="2">CBS 675.92</strain>
    </source>
</reference>
<dbReference type="EMBL" id="ML977029">
    <property type="protein sequence ID" value="KAF1950020.1"/>
    <property type="molecule type" value="Genomic_DNA"/>
</dbReference>